<protein>
    <submittedName>
        <fullName evidence="1">Uncharacterized protein</fullName>
    </submittedName>
</protein>
<evidence type="ECO:0000313" key="2">
    <source>
        <dbReference type="Proteomes" id="UP000324222"/>
    </source>
</evidence>
<gene>
    <name evidence="1" type="ORF">E2C01_005839</name>
</gene>
<name>A0A5B7CUI4_PORTR</name>
<comment type="caution">
    <text evidence="1">The sequence shown here is derived from an EMBL/GenBank/DDBJ whole genome shotgun (WGS) entry which is preliminary data.</text>
</comment>
<dbReference type="EMBL" id="VSRR010000259">
    <property type="protein sequence ID" value="MPC13119.1"/>
    <property type="molecule type" value="Genomic_DNA"/>
</dbReference>
<dbReference type="Proteomes" id="UP000324222">
    <property type="component" value="Unassembled WGS sequence"/>
</dbReference>
<proteinExistence type="predicted"/>
<sequence length="73" mass="8230">MQQIAQPPSNQCHRFNTWMVAAFLAKTPNSNMAQSTTCRMHIPPISANKAATKVQKNYSSKSKHYTMLTLHPL</sequence>
<dbReference type="AlphaFoldDB" id="A0A5B7CUI4"/>
<accession>A0A5B7CUI4</accession>
<keyword evidence="2" id="KW-1185">Reference proteome</keyword>
<evidence type="ECO:0000313" key="1">
    <source>
        <dbReference type="EMBL" id="MPC13119.1"/>
    </source>
</evidence>
<organism evidence="1 2">
    <name type="scientific">Portunus trituberculatus</name>
    <name type="common">Swimming crab</name>
    <name type="synonym">Neptunus trituberculatus</name>
    <dbReference type="NCBI Taxonomy" id="210409"/>
    <lineage>
        <taxon>Eukaryota</taxon>
        <taxon>Metazoa</taxon>
        <taxon>Ecdysozoa</taxon>
        <taxon>Arthropoda</taxon>
        <taxon>Crustacea</taxon>
        <taxon>Multicrustacea</taxon>
        <taxon>Malacostraca</taxon>
        <taxon>Eumalacostraca</taxon>
        <taxon>Eucarida</taxon>
        <taxon>Decapoda</taxon>
        <taxon>Pleocyemata</taxon>
        <taxon>Brachyura</taxon>
        <taxon>Eubrachyura</taxon>
        <taxon>Portunoidea</taxon>
        <taxon>Portunidae</taxon>
        <taxon>Portuninae</taxon>
        <taxon>Portunus</taxon>
    </lineage>
</organism>
<reference evidence="1 2" key="1">
    <citation type="submission" date="2019-05" db="EMBL/GenBank/DDBJ databases">
        <title>Another draft genome of Portunus trituberculatus and its Hox gene families provides insights of decapod evolution.</title>
        <authorList>
            <person name="Jeong J.-H."/>
            <person name="Song I."/>
            <person name="Kim S."/>
            <person name="Choi T."/>
            <person name="Kim D."/>
            <person name="Ryu S."/>
            <person name="Kim W."/>
        </authorList>
    </citation>
    <scope>NUCLEOTIDE SEQUENCE [LARGE SCALE GENOMIC DNA]</scope>
    <source>
        <tissue evidence="1">Muscle</tissue>
    </source>
</reference>